<dbReference type="PANTHER" id="PTHR12526">
    <property type="entry name" value="GLYCOSYLTRANSFERASE"/>
    <property type="match status" value="1"/>
</dbReference>
<evidence type="ECO:0000313" key="2">
    <source>
        <dbReference type="EMBL" id="QKV18776.1"/>
    </source>
</evidence>
<dbReference type="KEGG" id="orm:HTY61_10100"/>
<dbReference type="EMBL" id="CP054836">
    <property type="protein sequence ID" value="QKV18776.1"/>
    <property type="molecule type" value="Genomic_DNA"/>
</dbReference>
<protein>
    <submittedName>
        <fullName evidence="2">Glycosyltransferase</fullName>
    </submittedName>
</protein>
<dbReference type="Pfam" id="PF13692">
    <property type="entry name" value="Glyco_trans_1_4"/>
    <property type="match status" value="1"/>
</dbReference>
<evidence type="ECO:0000256" key="1">
    <source>
        <dbReference type="SAM" id="MobiDB-lite"/>
    </source>
</evidence>
<dbReference type="SUPFAM" id="SSF53756">
    <property type="entry name" value="UDP-Glycosyltransferase/glycogen phosphorylase"/>
    <property type="match status" value="1"/>
</dbReference>
<evidence type="ECO:0000313" key="3">
    <source>
        <dbReference type="Proteomes" id="UP000509367"/>
    </source>
</evidence>
<dbReference type="AlphaFoldDB" id="A0A6N1VCY7"/>
<accession>A0A6N1VCY7</accession>
<proteinExistence type="predicted"/>
<organism evidence="2 3">
    <name type="scientific">Oricola thermophila</name>
    <dbReference type="NCBI Taxonomy" id="2742145"/>
    <lineage>
        <taxon>Bacteria</taxon>
        <taxon>Pseudomonadati</taxon>
        <taxon>Pseudomonadota</taxon>
        <taxon>Alphaproteobacteria</taxon>
        <taxon>Hyphomicrobiales</taxon>
        <taxon>Ahrensiaceae</taxon>
        <taxon>Oricola</taxon>
    </lineage>
</organism>
<dbReference type="GO" id="GO:0016757">
    <property type="term" value="F:glycosyltransferase activity"/>
    <property type="evidence" value="ECO:0007669"/>
    <property type="project" value="TreeGrafter"/>
</dbReference>
<sequence length="449" mass="49477">MKNNNSTTSDTSSGTLTMRDADSLLARLIRKIVQGPKGWLDLARAASSKFVRVDQVQAAPIRARKPVVQPARKPVVQPARKPAVQKSRPKPNLAPFHLYIPFAQNAELDAQDFAADVYVAHGVQAIPAADAMAIACGGRVICDCIEIPSFAQRVLPSNWSRINTRFIDRTVEGYLRHCDSLITVGWELGKELETYGRPVHVIPNYRYAEELQPSNRLREKCGIGPDTPLVLAISNITSGLEAVLEGISGISQPVHLAVMGHLKPAAYREKCEMLVQELGLEGRVHFFDPVPYDELTSTASAADVGLIVRDPVIPNNFVSLPNRIFDYLFSALPIVTPDIPDIARIVREENAGVVIEGIGAGGWRKGILQALEYSAEMKRNALAASRKYVWESLEDQLFEALGRPKSVTFVGYTDLNKNNRTMRMAASLRKMGVTANVYTSFDAEMRRTG</sequence>
<name>A0A6N1VCY7_9HYPH</name>
<feature type="region of interest" description="Disordered" evidence="1">
    <location>
        <begin position="69"/>
        <end position="88"/>
    </location>
</feature>
<keyword evidence="3" id="KW-1185">Reference proteome</keyword>
<gene>
    <name evidence="2" type="ORF">HTY61_10100</name>
</gene>
<dbReference type="RefSeq" id="WP_175276669.1">
    <property type="nucleotide sequence ID" value="NZ_CP054836.1"/>
</dbReference>
<keyword evidence="2" id="KW-0808">Transferase</keyword>
<dbReference type="PANTHER" id="PTHR12526:SF636">
    <property type="entry name" value="BLL3647 PROTEIN"/>
    <property type="match status" value="1"/>
</dbReference>
<reference evidence="2 3" key="1">
    <citation type="submission" date="2020-06" db="EMBL/GenBank/DDBJ databases">
        <title>Oricola thermophila sp. nov. isolated from a tidal sediments.</title>
        <authorList>
            <person name="Kwon K.K."/>
            <person name="Yang S.-H."/>
            <person name="Park M.-J."/>
        </authorList>
    </citation>
    <scope>NUCLEOTIDE SEQUENCE [LARGE SCALE GENOMIC DNA]</scope>
    <source>
        <strain evidence="2 3">MEBiC13590</strain>
    </source>
</reference>
<dbReference type="Proteomes" id="UP000509367">
    <property type="component" value="Chromosome"/>
</dbReference>
<dbReference type="Gene3D" id="3.40.50.2000">
    <property type="entry name" value="Glycogen Phosphorylase B"/>
    <property type="match status" value="1"/>
</dbReference>